<evidence type="ECO:0000313" key="3">
    <source>
        <dbReference type="EMBL" id="EQD39418.1"/>
    </source>
</evidence>
<dbReference type="Pfam" id="PF00551">
    <property type="entry name" value="Formyl_trans_N"/>
    <property type="match status" value="1"/>
</dbReference>
<feature type="non-terminal residue" evidence="3">
    <location>
        <position position="130"/>
    </location>
</feature>
<proteinExistence type="predicted"/>
<reference evidence="3" key="1">
    <citation type="submission" date="2013-08" db="EMBL/GenBank/DDBJ databases">
        <authorList>
            <person name="Mendez C."/>
            <person name="Richter M."/>
            <person name="Ferrer M."/>
            <person name="Sanchez J."/>
        </authorList>
    </citation>
    <scope>NUCLEOTIDE SEQUENCE</scope>
</reference>
<accession>T0Z2D4</accession>
<dbReference type="GO" id="GO:0016740">
    <property type="term" value="F:transferase activity"/>
    <property type="evidence" value="ECO:0007669"/>
    <property type="project" value="UniProtKB-KW"/>
</dbReference>
<dbReference type="SUPFAM" id="SSF53328">
    <property type="entry name" value="Formyltransferase"/>
    <property type="match status" value="1"/>
</dbReference>
<protein>
    <submittedName>
        <fullName evidence="3">Protein containing Formyl transferase</fullName>
    </submittedName>
</protein>
<feature type="region of interest" description="Disordered" evidence="1">
    <location>
        <begin position="42"/>
        <end position="73"/>
    </location>
</feature>
<organism evidence="3">
    <name type="scientific">mine drainage metagenome</name>
    <dbReference type="NCBI Taxonomy" id="410659"/>
    <lineage>
        <taxon>unclassified sequences</taxon>
        <taxon>metagenomes</taxon>
        <taxon>ecological metagenomes</taxon>
    </lineage>
</organism>
<evidence type="ECO:0000259" key="2">
    <source>
        <dbReference type="Pfam" id="PF00551"/>
    </source>
</evidence>
<name>T0Z2D4_9ZZZZ</name>
<dbReference type="AlphaFoldDB" id="T0Z2D4"/>
<feature type="domain" description="Formyl transferase N-terminal" evidence="2">
    <location>
        <begin position="2"/>
        <end position="38"/>
    </location>
</feature>
<dbReference type="InterPro" id="IPR002376">
    <property type="entry name" value="Formyl_transf_N"/>
</dbReference>
<keyword evidence="3" id="KW-0808">Transferase</keyword>
<reference evidence="3" key="2">
    <citation type="journal article" date="2014" name="ISME J.">
        <title>Microbial stratification in low pH oxic and suboxic macroscopic growths along an acid mine drainage.</title>
        <authorList>
            <person name="Mendez-Garcia C."/>
            <person name="Mesa V."/>
            <person name="Sprenger R.R."/>
            <person name="Richter M."/>
            <person name="Diez M.S."/>
            <person name="Solano J."/>
            <person name="Bargiela R."/>
            <person name="Golyshina O.V."/>
            <person name="Manteca A."/>
            <person name="Ramos J.L."/>
            <person name="Gallego J.R."/>
            <person name="Llorente I."/>
            <person name="Martins Dos Santos V.A."/>
            <person name="Jensen O.N."/>
            <person name="Pelaez A.I."/>
            <person name="Sanchez J."/>
            <person name="Ferrer M."/>
        </authorList>
    </citation>
    <scope>NUCLEOTIDE SEQUENCE</scope>
</reference>
<dbReference type="InterPro" id="IPR036477">
    <property type="entry name" value="Formyl_transf_N_sf"/>
</dbReference>
<dbReference type="EMBL" id="AUZX01012397">
    <property type="protein sequence ID" value="EQD39418.1"/>
    <property type="molecule type" value="Genomic_DNA"/>
</dbReference>
<gene>
    <name evidence="3" type="ORF">B1A_16860</name>
</gene>
<evidence type="ECO:0000256" key="1">
    <source>
        <dbReference type="SAM" id="MobiDB-lite"/>
    </source>
</evidence>
<comment type="caution">
    <text evidence="3">The sequence shown here is derived from an EMBL/GenBank/DDBJ whole genome shotgun (WGS) entry which is preliminary data.</text>
</comment>
<sequence length="130" mass="13386">MHFVTDELDGGPRILQAKVPVLENDTEDSLCARVQTPSTSFTLGSSVGGPTTGSCGAPGARGSTAGRSQTRSWRRSMLDWKALPPKAASAAVALLATALCRAGSPPAPHTVKPPTFVATYSIAWHGITAG</sequence>
<dbReference type="Gene3D" id="3.40.50.170">
    <property type="entry name" value="Formyl transferase, N-terminal domain"/>
    <property type="match status" value="1"/>
</dbReference>